<dbReference type="CDD" id="cd00090">
    <property type="entry name" value="HTH_ARSR"/>
    <property type="match status" value="1"/>
</dbReference>
<dbReference type="RefSeq" id="WP_214359386.1">
    <property type="nucleotide sequence ID" value="NZ_JAEKFT010000001.1"/>
</dbReference>
<keyword evidence="2" id="KW-0238">DNA-binding</keyword>
<dbReference type="InterPro" id="IPR011991">
    <property type="entry name" value="ArsR-like_HTH"/>
</dbReference>
<dbReference type="SUPFAM" id="SSF46785">
    <property type="entry name" value="Winged helix' DNA-binding domain"/>
    <property type="match status" value="1"/>
</dbReference>
<name>A0A944D403_DENI1</name>
<dbReference type="InterPro" id="IPR036388">
    <property type="entry name" value="WH-like_DNA-bd_sf"/>
</dbReference>
<dbReference type="GO" id="GO:0043565">
    <property type="term" value="F:sequence-specific DNA binding"/>
    <property type="evidence" value="ECO:0007669"/>
    <property type="project" value="InterPro"/>
</dbReference>
<keyword evidence="3" id="KW-0804">Transcription</keyword>
<dbReference type="Proteomes" id="UP000694660">
    <property type="component" value="Unassembled WGS sequence"/>
</dbReference>
<dbReference type="Pfam" id="PF13412">
    <property type="entry name" value="HTH_24"/>
    <property type="match status" value="1"/>
</dbReference>
<reference evidence="6" key="1">
    <citation type="journal article" date="2022" name="ISME J.">
        <title>Genetic and phylogenetic analysis of dissimilatory iodate-reducing bacteria identifies potential niches across the world's oceans.</title>
        <authorList>
            <person name="Reyes-Umana V."/>
            <person name="Henning Z."/>
            <person name="Lee K."/>
            <person name="Barnum T.P."/>
            <person name="Coates J.D."/>
        </authorList>
    </citation>
    <scope>NUCLEOTIDE SEQUENCE [LARGE SCALE GENOMIC DNA]</scope>
    <source>
        <strain evidence="6">IR12</strain>
    </source>
</reference>
<dbReference type="Gene3D" id="3.30.70.920">
    <property type="match status" value="1"/>
</dbReference>
<dbReference type="SUPFAM" id="SSF54909">
    <property type="entry name" value="Dimeric alpha+beta barrel"/>
    <property type="match status" value="1"/>
</dbReference>
<protein>
    <submittedName>
        <fullName evidence="5">Lrp/AsnC family transcriptional regulator</fullName>
    </submittedName>
</protein>
<accession>A0A944D403</accession>
<evidence type="ECO:0000259" key="4">
    <source>
        <dbReference type="PROSITE" id="PS50956"/>
    </source>
</evidence>
<dbReference type="GO" id="GO:0006355">
    <property type="term" value="P:regulation of DNA-templated transcription"/>
    <property type="evidence" value="ECO:0007669"/>
    <property type="project" value="UniProtKB-ARBA"/>
</dbReference>
<evidence type="ECO:0000313" key="5">
    <source>
        <dbReference type="EMBL" id="MBT0959625.1"/>
    </source>
</evidence>
<sequence length="157" mass="18112">MSLDRTDRRILAILQLDARLTNQRLAERIGLSPPACLKRVRRLTESGHITRQVAILDPERLGPLLHIVVEVTMERDRKDLYQRFLLRAVANPAVKQCYQVTGEVDFVLVVVVPDMNAYDRFCDDVLYADDNLRKFRTLVSRFRNKFDTAIDVGEPAM</sequence>
<comment type="caution">
    <text evidence="5">The sequence shown here is derived from an EMBL/GenBank/DDBJ whole genome shotgun (WGS) entry which is preliminary data.</text>
</comment>
<feature type="domain" description="HTH asnC-type" evidence="4">
    <location>
        <begin position="3"/>
        <end position="64"/>
    </location>
</feature>
<evidence type="ECO:0000256" key="3">
    <source>
        <dbReference type="ARBA" id="ARBA00023163"/>
    </source>
</evidence>
<evidence type="ECO:0000313" key="6">
    <source>
        <dbReference type="Proteomes" id="UP000694660"/>
    </source>
</evidence>
<dbReference type="PRINTS" id="PR00033">
    <property type="entry name" value="HTHASNC"/>
</dbReference>
<dbReference type="InterPro" id="IPR000485">
    <property type="entry name" value="AsnC-type_HTH_dom"/>
</dbReference>
<dbReference type="Gene3D" id="1.10.10.10">
    <property type="entry name" value="Winged helix-like DNA-binding domain superfamily/Winged helix DNA-binding domain"/>
    <property type="match status" value="1"/>
</dbReference>
<dbReference type="PROSITE" id="PS50956">
    <property type="entry name" value="HTH_ASNC_2"/>
    <property type="match status" value="1"/>
</dbReference>
<keyword evidence="1" id="KW-0805">Transcription regulation</keyword>
<keyword evidence="6" id="KW-1185">Reference proteome</keyword>
<dbReference type="GO" id="GO:0005829">
    <property type="term" value="C:cytosol"/>
    <property type="evidence" value="ECO:0007669"/>
    <property type="project" value="TreeGrafter"/>
</dbReference>
<dbReference type="GO" id="GO:0043200">
    <property type="term" value="P:response to amino acid"/>
    <property type="evidence" value="ECO:0007669"/>
    <property type="project" value="TreeGrafter"/>
</dbReference>
<dbReference type="InterPro" id="IPR019887">
    <property type="entry name" value="Tscrpt_reg_AsnC/Lrp_C"/>
</dbReference>
<evidence type="ECO:0000256" key="2">
    <source>
        <dbReference type="ARBA" id="ARBA00023125"/>
    </source>
</evidence>
<evidence type="ECO:0000256" key="1">
    <source>
        <dbReference type="ARBA" id="ARBA00023015"/>
    </source>
</evidence>
<proteinExistence type="predicted"/>
<dbReference type="InterPro" id="IPR036390">
    <property type="entry name" value="WH_DNA-bd_sf"/>
</dbReference>
<gene>
    <name evidence="5" type="ORF">I8J34_00450</name>
</gene>
<dbReference type="Pfam" id="PF01037">
    <property type="entry name" value="AsnC_trans_reg"/>
    <property type="match status" value="1"/>
</dbReference>
<dbReference type="InterPro" id="IPR019888">
    <property type="entry name" value="Tscrpt_reg_AsnC-like"/>
</dbReference>
<dbReference type="AlphaFoldDB" id="A0A944D403"/>
<dbReference type="InterPro" id="IPR011008">
    <property type="entry name" value="Dimeric_a/b-barrel"/>
</dbReference>
<dbReference type="PANTHER" id="PTHR30154">
    <property type="entry name" value="LEUCINE-RESPONSIVE REGULATORY PROTEIN"/>
    <property type="match status" value="1"/>
</dbReference>
<dbReference type="PANTHER" id="PTHR30154:SF34">
    <property type="entry name" value="TRANSCRIPTIONAL REGULATOR AZLB"/>
    <property type="match status" value="1"/>
</dbReference>
<dbReference type="EMBL" id="JAEKFT010000001">
    <property type="protein sequence ID" value="MBT0959625.1"/>
    <property type="molecule type" value="Genomic_DNA"/>
</dbReference>
<organism evidence="5 6">
    <name type="scientific">Denitromonas iodatirespirans</name>
    <dbReference type="NCBI Taxonomy" id="2795389"/>
    <lineage>
        <taxon>Bacteria</taxon>
        <taxon>Pseudomonadati</taxon>
        <taxon>Pseudomonadota</taxon>
        <taxon>Betaproteobacteria</taxon>
        <taxon>Rhodocyclales</taxon>
        <taxon>Zoogloeaceae</taxon>
        <taxon>Denitromonas</taxon>
    </lineage>
</organism>
<dbReference type="SMART" id="SM00344">
    <property type="entry name" value="HTH_ASNC"/>
    <property type="match status" value="1"/>
</dbReference>